<evidence type="ECO:0000313" key="1">
    <source>
        <dbReference type="EMBL" id="KAF4843882.1"/>
    </source>
</evidence>
<dbReference type="EMBL" id="QPMT01000080">
    <property type="protein sequence ID" value="KAF4843882.1"/>
    <property type="molecule type" value="Genomic_DNA"/>
</dbReference>
<name>A0A9P5BM07_COLSI</name>
<organism evidence="1 2">
    <name type="scientific">Colletotrichum siamense</name>
    <name type="common">Anthracnose fungus</name>
    <dbReference type="NCBI Taxonomy" id="690259"/>
    <lineage>
        <taxon>Eukaryota</taxon>
        <taxon>Fungi</taxon>
        <taxon>Dikarya</taxon>
        <taxon>Ascomycota</taxon>
        <taxon>Pezizomycotina</taxon>
        <taxon>Sordariomycetes</taxon>
        <taxon>Hypocreomycetidae</taxon>
        <taxon>Glomerellales</taxon>
        <taxon>Glomerellaceae</taxon>
        <taxon>Colletotrichum</taxon>
        <taxon>Colletotrichum gloeosporioides species complex</taxon>
    </lineage>
</organism>
<keyword evidence="2" id="KW-1185">Reference proteome</keyword>
<reference evidence="1" key="1">
    <citation type="submission" date="2019-06" db="EMBL/GenBank/DDBJ databases">
        <authorList>
            <person name="Gan P."/>
            <person name="Shirasu K."/>
        </authorList>
    </citation>
    <scope>NUCLEOTIDE SEQUENCE [LARGE SCALE GENOMIC DNA]</scope>
    <source>
        <strain evidence="1">CAD2</strain>
    </source>
</reference>
<accession>A0A9P5BM07</accession>
<gene>
    <name evidence="1" type="ORF">CGCSCA2_v014076</name>
</gene>
<protein>
    <submittedName>
        <fullName evidence="1">Uncharacterized protein</fullName>
    </submittedName>
</protein>
<dbReference type="AlphaFoldDB" id="A0A9P5BM07"/>
<sequence length="256" mass="30034">MEAFLDDAEFNSAKESWLLGVWRYLGNGNRFIITKESSRPNFDELQKSRLLGVRPIFHVNQMTRAMVRNRFSPLTGSRLPLIYPAGLLIFPKIDCIEPLFDRFSLESIESILRTQPHHIARFLRSFETIQVAGFHTLYKASNTLFECWPFMFPNLRTMLVETYHITQSRLHEHLKIHDHDELRLLDTHTFPSLDDWKQFEFNPVAPTLKPIWEKKVRLVGTVPLSNSRTQEVMELVQTSQGLRMRMLDPECPSCQF</sequence>
<comment type="caution">
    <text evidence="1">The sequence shown here is derived from an EMBL/GenBank/DDBJ whole genome shotgun (WGS) entry which is preliminary data.</text>
</comment>
<dbReference type="Proteomes" id="UP000711996">
    <property type="component" value="Unassembled WGS sequence"/>
</dbReference>
<proteinExistence type="predicted"/>
<evidence type="ECO:0000313" key="2">
    <source>
        <dbReference type="Proteomes" id="UP000711996"/>
    </source>
</evidence>
<dbReference type="OrthoDB" id="4832356at2759"/>